<reference evidence="2 3" key="1">
    <citation type="journal article" date="2018" name="Front. Plant Sci.">
        <title>Red Clover (Trifolium pratense) and Zigzag Clover (T. medium) - A Picture of Genomic Similarities and Differences.</title>
        <authorList>
            <person name="Dluhosova J."/>
            <person name="Istvanek J."/>
            <person name="Nedelnik J."/>
            <person name="Repkova J."/>
        </authorList>
    </citation>
    <scope>NUCLEOTIDE SEQUENCE [LARGE SCALE GENOMIC DNA]</scope>
    <source>
        <strain evidence="3">cv. 10/8</strain>
        <tissue evidence="2">Leaf</tissue>
    </source>
</reference>
<name>A0A392UK10_9FABA</name>
<feature type="compositionally biased region" description="Basic and acidic residues" evidence="1">
    <location>
        <begin position="20"/>
        <end position="29"/>
    </location>
</feature>
<comment type="caution">
    <text evidence="2">The sequence shown here is derived from an EMBL/GenBank/DDBJ whole genome shotgun (WGS) entry which is preliminary data.</text>
</comment>
<dbReference type="AlphaFoldDB" id="A0A392UK10"/>
<sequence length="80" mass="8853">KDDGNGGGQCQRMGELTANDPKHFEKEPMSDTRVYVHKYKPTEEDVQWEHNGVVATVINGEAISVVHNRIADAGFAELTI</sequence>
<proteinExistence type="predicted"/>
<feature type="non-terminal residue" evidence="2">
    <location>
        <position position="1"/>
    </location>
</feature>
<keyword evidence="3" id="KW-1185">Reference proteome</keyword>
<feature type="region of interest" description="Disordered" evidence="1">
    <location>
        <begin position="1"/>
        <end position="29"/>
    </location>
</feature>
<feature type="non-terminal residue" evidence="2">
    <location>
        <position position="80"/>
    </location>
</feature>
<protein>
    <recommendedName>
        <fullName evidence="4">Sulfate transporter</fullName>
    </recommendedName>
</protein>
<evidence type="ECO:0000313" key="2">
    <source>
        <dbReference type="EMBL" id="MCI72085.1"/>
    </source>
</evidence>
<evidence type="ECO:0000313" key="3">
    <source>
        <dbReference type="Proteomes" id="UP000265520"/>
    </source>
</evidence>
<accession>A0A392UK10</accession>
<evidence type="ECO:0000256" key="1">
    <source>
        <dbReference type="SAM" id="MobiDB-lite"/>
    </source>
</evidence>
<dbReference type="EMBL" id="LXQA010810262">
    <property type="protein sequence ID" value="MCI72085.1"/>
    <property type="molecule type" value="Genomic_DNA"/>
</dbReference>
<evidence type="ECO:0008006" key="4">
    <source>
        <dbReference type="Google" id="ProtNLM"/>
    </source>
</evidence>
<organism evidence="2 3">
    <name type="scientific">Trifolium medium</name>
    <dbReference type="NCBI Taxonomy" id="97028"/>
    <lineage>
        <taxon>Eukaryota</taxon>
        <taxon>Viridiplantae</taxon>
        <taxon>Streptophyta</taxon>
        <taxon>Embryophyta</taxon>
        <taxon>Tracheophyta</taxon>
        <taxon>Spermatophyta</taxon>
        <taxon>Magnoliopsida</taxon>
        <taxon>eudicotyledons</taxon>
        <taxon>Gunneridae</taxon>
        <taxon>Pentapetalae</taxon>
        <taxon>rosids</taxon>
        <taxon>fabids</taxon>
        <taxon>Fabales</taxon>
        <taxon>Fabaceae</taxon>
        <taxon>Papilionoideae</taxon>
        <taxon>50 kb inversion clade</taxon>
        <taxon>NPAAA clade</taxon>
        <taxon>Hologalegina</taxon>
        <taxon>IRL clade</taxon>
        <taxon>Trifolieae</taxon>
        <taxon>Trifolium</taxon>
    </lineage>
</organism>
<dbReference type="Proteomes" id="UP000265520">
    <property type="component" value="Unassembled WGS sequence"/>
</dbReference>